<evidence type="ECO:0000256" key="6">
    <source>
        <dbReference type="RuleBase" id="RU003945"/>
    </source>
</evidence>
<accession>A0AAD7VFJ6</accession>
<feature type="domain" description="Membrane insertase YidC/Oxa/ALB C-terminal" evidence="9">
    <location>
        <begin position="155"/>
        <end position="345"/>
    </location>
</feature>
<dbReference type="KEGG" id="qsa:O6P43_004120"/>
<feature type="transmembrane region" description="Helical" evidence="8">
    <location>
        <begin position="274"/>
        <end position="293"/>
    </location>
</feature>
<dbReference type="EMBL" id="JARAOO010000003">
    <property type="protein sequence ID" value="KAJ7973971.1"/>
    <property type="molecule type" value="Genomic_DNA"/>
</dbReference>
<keyword evidence="5 8" id="KW-0472">Membrane</keyword>
<dbReference type="CDD" id="cd20069">
    <property type="entry name" value="5TM_Oxa1-like"/>
    <property type="match status" value="1"/>
</dbReference>
<evidence type="ECO:0000256" key="7">
    <source>
        <dbReference type="SAM" id="MobiDB-lite"/>
    </source>
</evidence>
<evidence type="ECO:0000256" key="8">
    <source>
        <dbReference type="SAM" id="Phobius"/>
    </source>
</evidence>
<dbReference type="InterPro" id="IPR001708">
    <property type="entry name" value="YidC/ALB3/OXA1/COX18"/>
</dbReference>
<dbReference type="AlphaFoldDB" id="A0AAD7VFJ6"/>
<organism evidence="10 11">
    <name type="scientific">Quillaja saponaria</name>
    <name type="common">Soap bark tree</name>
    <dbReference type="NCBI Taxonomy" id="32244"/>
    <lineage>
        <taxon>Eukaryota</taxon>
        <taxon>Viridiplantae</taxon>
        <taxon>Streptophyta</taxon>
        <taxon>Embryophyta</taxon>
        <taxon>Tracheophyta</taxon>
        <taxon>Spermatophyta</taxon>
        <taxon>Magnoliopsida</taxon>
        <taxon>eudicotyledons</taxon>
        <taxon>Gunneridae</taxon>
        <taxon>Pentapetalae</taxon>
        <taxon>rosids</taxon>
        <taxon>fabids</taxon>
        <taxon>Fabales</taxon>
        <taxon>Quillajaceae</taxon>
        <taxon>Quillaja</taxon>
    </lineage>
</organism>
<feature type="transmembrane region" description="Helical" evidence="8">
    <location>
        <begin position="313"/>
        <end position="334"/>
    </location>
</feature>
<dbReference type="NCBIfam" id="TIGR03592">
    <property type="entry name" value="yidC_oxa1_cterm"/>
    <property type="match status" value="1"/>
</dbReference>
<evidence type="ECO:0000259" key="9">
    <source>
        <dbReference type="Pfam" id="PF02096"/>
    </source>
</evidence>
<comment type="similarity">
    <text evidence="2">Belongs to the OXA1/ALB3/YidC (TC 2.A.9.2) family.</text>
</comment>
<evidence type="ECO:0000313" key="10">
    <source>
        <dbReference type="EMBL" id="KAJ7973971.1"/>
    </source>
</evidence>
<proteinExistence type="inferred from homology"/>
<comment type="similarity">
    <text evidence="6">Belongs to the OXA1/ALB3/YidC family.</text>
</comment>
<evidence type="ECO:0000256" key="5">
    <source>
        <dbReference type="ARBA" id="ARBA00023136"/>
    </source>
</evidence>
<dbReference type="GO" id="GO:0032979">
    <property type="term" value="P:protein insertion into mitochondrial inner membrane from matrix"/>
    <property type="evidence" value="ECO:0007669"/>
    <property type="project" value="TreeGrafter"/>
</dbReference>
<dbReference type="PANTHER" id="PTHR12428">
    <property type="entry name" value="OXA1"/>
    <property type="match status" value="1"/>
</dbReference>
<dbReference type="PANTHER" id="PTHR12428:SF34">
    <property type="entry name" value="MITOCHONDRIAL INNER MEMBRANE PROTEIN OXA1-LIKE"/>
    <property type="match status" value="1"/>
</dbReference>
<dbReference type="GO" id="GO:0032977">
    <property type="term" value="F:membrane insertase activity"/>
    <property type="evidence" value="ECO:0007669"/>
    <property type="project" value="InterPro"/>
</dbReference>
<keyword evidence="11" id="KW-1185">Reference proteome</keyword>
<reference evidence="10" key="1">
    <citation type="journal article" date="2023" name="Science">
        <title>Elucidation of the pathway for biosynthesis of saponin adjuvants from the soapbark tree.</title>
        <authorList>
            <person name="Reed J."/>
            <person name="Orme A."/>
            <person name="El-Demerdash A."/>
            <person name="Owen C."/>
            <person name="Martin L.B.B."/>
            <person name="Misra R.C."/>
            <person name="Kikuchi S."/>
            <person name="Rejzek M."/>
            <person name="Martin A.C."/>
            <person name="Harkess A."/>
            <person name="Leebens-Mack J."/>
            <person name="Louveau T."/>
            <person name="Stephenson M.J."/>
            <person name="Osbourn A."/>
        </authorList>
    </citation>
    <scope>NUCLEOTIDE SEQUENCE</scope>
    <source>
        <strain evidence="10">S10</strain>
    </source>
</reference>
<name>A0AAD7VFJ6_QUISA</name>
<feature type="region of interest" description="Disordered" evidence="7">
    <location>
        <begin position="382"/>
        <end position="431"/>
    </location>
</feature>
<gene>
    <name evidence="10" type="ORF">O6P43_004120</name>
</gene>
<evidence type="ECO:0000256" key="1">
    <source>
        <dbReference type="ARBA" id="ARBA00004141"/>
    </source>
</evidence>
<comment type="subcellular location">
    <subcellularLocation>
        <location evidence="1 6">Membrane</location>
        <topology evidence="1 6">Multi-pass membrane protein</topology>
    </subcellularLocation>
</comment>
<feature type="compositionally biased region" description="Polar residues" evidence="7">
    <location>
        <begin position="397"/>
        <end position="410"/>
    </location>
</feature>
<sequence>MAFRHTLSIRRRLIAQQCHPSFGYILHGDDRKHHSPDEDLSSAGISNFLQRRLFGSSINRSTGFATDQDRTSNMLLPYSGDPFRRYMSTAVDQGSDKIEVISNVAEVLSDTTMQTLASQAPAVSEVAIAAADSYIPVKALQYFIEDVHLYTGLNWWASIVVMTLLIRGATLPLLVQQLKATSKLTIMRPRLEELRQEMEKKGMDPVAVAEGQKQMKILFKEYGVSPFTPFKGLFIQGPIFVSFFLAITNMAEKVPSFKDGGAYWFLDLTTPDNLYIFPVLAALSFLLTVECNMQQGMEGNPVGATMKNVSRGLAVLTVPFTMGFPKAIFCYWITSNLFSLMYGLVLRAPGVKKFLGVPEIPAAKPSTAPQSSFSLFPALKAATSGTKEPRSLPVEPSKQSDQRISSSPSVLSHRLRSLEKRVKGKKKNKKR</sequence>
<evidence type="ECO:0000256" key="3">
    <source>
        <dbReference type="ARBA" id="ARBA00022692"/>
    </source>
</evidence>
<dbReference type="InterPro" id="IPR028055">
    <property type="entry name" value="YidC/Oxa/ALB_C"/>
</dbReference>
<feature type="transmembrane region" description="Helical" evidence="8">
    <location>
        <begin position="233"/>
        <end position="251"/>
    </location>
</feature>
<dbReference type="Pfam" id="PF02096">
    <property type="entry name" value="60KD_IMP"/>
    <property type="match status" value="1"/>
</dbReference>
<keyword evidence="3 6" id="KW-0812">Transmembrane</keyword>
<evidence type="ECO:0000313" key="11">
    <source>
        <dbReference type="Proteomes" id="UP001163823"/>
    </source>
</evidence>
<keyword evidence="4 8" id="KW-1133">Transmembrane helix</keyword>
<dbReference type="Proteomes" id="UP001163823">
    <property type="component" value="Chromosome 3"/>
</dbReference>
<evidence type="ECO:0000256" key="4">
    <source>
        <dbReference type="ARBA" id="ARBA00022989"/>
    </source>
</evidence>
<feature type="compositionally biased region" description="Basic residues" evidence="7">
    <location>
        <begin position="422"/>
        <end position="431"/>
    </location>
</feature>
<comment type="caution">
    <text evidence="10">The sequence shown here is derived from an EMBL/GenBank/DDBJ whole genome shotgun (WGS) entry which is preliminary data.</text>
</comment>
<feature type="transmembrane region" description="Helical" evidence="8">
    <location>
        <begin position="155"/>
        <end position="175"/>
    </location>
</feature>
<evidence type="ECO:0000256" key="2">
    <source>
        <dbReference type="ARBA" id="ARBA00010583"/>
    </source>
</evidence>
<dbReference type="GO" id="GO:0005743">
    <property type="term" value="C:mitochondrial inner membrane"/>
    <property type="evidence" value="ECO:0007669"/>
    <property type="project" value="TreeGrafter"/>
</dbReference>
<protein>
    <submittedName>
        <fullName evidence="10">Mitochondrial inner membrane protein OXA1</fullName>
    </submittedName>
</protein>